<dbReference type="OMA" id="MMAMTIR"/>
<evidence type="ECO:0000256" key="12">
    <source>
        <dbReference type="ARBA" id="ARBA00041746"/>
    </source>
</evidence>
<dbReference type="GO" id="GO:0030170">
    <property type="term" value="F:pyridoxal phosphate binding"/>
    <property type="evidence" value="ECO:0007669"/>
    <property type="project" value="InterPro"/>
</dbReference>
<evidence type="ECO:0000256" key="17">
    <source>
        <dbReference type="ARBA" id="ARBA00049312"/>
    </source>
</evidence>
<name>A0A2K6B7Z9_MACNE</name>
<accession>A0A2K6B7Z9</accession>
<evidence type="ECO:0000256" key="16">
    <source>
        <dbReference type="ARBA" id="ARBA00043057"/>
    </source>
</evidence>
<proteinExistence type="predicted"/>
<dbReference type="PANTHER" id="PTHR11879">
    <property type="entry name" value="ASPARTATE AMINOTRANSFERASE"/>
    <property type="match status" value="1"/>
</dbReference>
<dbReference type="AlphaFoldDB" id="A0A2K6B7Z9"/>
<evidence type="ECO:0000256" key="6">
    <source>
        <dbReference type="ARBA" id="ARBA00022679"/>
    </source>
</evidence>
<keyword evidence="7" id="KW-0663">Pyridoxal phosphate</keyword>
<evidence type="ECO:0000256" key="13">
    <source>
        <dbReference type="ARBA" id="ARBA00041887"/>
    </source>
</evidence>
<keyword evidence="20" id="KW-1185">Reference proteome</keyword>
<dbReference type="PRINTS" id="PR00799">
    <property type="entry name" value="TRANSAMINASE"/>
</dbReference>
<dbReference type="Ensembl" id="ENSMNET00000031700.1">
    <property type="protein sequence ID" value="ENSMNEP00000007539.1"/>
    <property type="gene ID" value="ENSMNEG00000028350.1"/>
</dbReference>
<comment type="cofactor">
    <cofactor evidence="1">
        <name>pyridoxal 5'-phosphate</name>
        <dbReference type="ChEBI" id="CHEBI:597326"/>
    </cofactor>
</comment>
<evidence type="ECO:0000256" key="14">
    <source>
        <dbReference type="ARBA" id="ARBA00042867"/>
    </source>
</evidence>
<comment type="subunit">
    <text evidence="2">Homodimer.</text>
</comment>
<comment type="catalytic activity">
    <reaction evidence="17">
        <text>L-kynurenine + 2-oxoglutarate = kynurenate + L-glutamate + H2O</text>
        <dbReference type="Rhea" id="RHEA:65560"/>
        <dbReference type="ChEBI" id="CHEBI:15377"/>
        <dbReference type="ChEBI" id="CHEBI:16810"/>
        <dbReference type="ChEBI" id="CHEBI:29985"/>
        <dbReference type="ChEBI" id="CHEBI:57959"/>
        <dbReference type="ChEBI" id="CHEBI:58454"/>
        <dbReference type="EC" id="2.6.1.7"/>
    </reaction>
</comment>
<evidence type="ECO:0000256" key="2">
    <source>
        <dbReference type="ARBA" id="ARBA00011738"/>
    </source>
</evidence>
<dbReference type="STRING" id="9545.ENSMNEP00000007539"/>
<feature type="domain" description="Aminotransferase class I/classII large" evidence="18">
    <location>
        <begin position="268"/>
        <end position="347"/>
    </location>
</feature>
<sequence length="353" mass="39033">LARPLGIAAAFHPASSWWTRVEMGPPGQILRVTEAFKRDTNSKKMNPAVSPYVLPRVRKAEAQIAVKNLDKECIRIGALAEFCKASAEVALVLKSGRVVTAQTISGTGALRTTASFLRRFLKFSRDVFLPKPAWGHHTAIFGDTGMWRQGYQCYDSKTCGFHFTGAVEDQSLLLLHTCTHNPTGMDPGPKQWKEIATVVKKKNLFALFDMAHQGFASGDAYKDAWAVRHFIEQEGINVCLCQSHSKNMGLYSEGVASFTTVCKDADEATRADRIISMRTQLASSLKKEGSTHNWPDITDQIDMFCFTGLKPVQLERLTEESCIYVIKDGRMSVAGVTSSNVGYLVHAVHQVTK</sequence>
<dbReference type="InterPro" id="IPR000796">
    <property type="entry name" value="Asp_trans"/>
</dbReference>
<evidence type="ECO:0000259" key="18">
    <source>
        <dbReference type="Pfam" id="PF00155"/>
    </source>
</evidence>
<evidence type="ECO:0000256" key="15">
    <source>
        <dbReference type="ARBA" id="ARBA00042891"/>
    </source>
</evidence>
<reference evidence="19" key="1">
    <citation type="submission" date="2025-08" db="UniProtKB">
        <authorList>
            <consortium name="Ensembl"/>
        </authorList>
    </citation>
    <scope>IDENTIFICATION</scope>
</reference>
<dbReference type="PANTHER" id="PTHR11879:SF22">
    <property type="entry name" value="ASPARTATE AMINOTRANSFERASE, MITOCHONDRIAL"/>
    <property type="match status" value="1"/>
</dbReference>
<dbReference type="EC" id="2.6.1.7" evidence="3"/>
<feature type="domain" description="Aminotransferase class I/classII large" evidence="18">
    <location>
        <begin position="53"/>
        <end position="262"/>
    </location>
</feature>
<dbReference type="EC" id="2.6.1.1" evidence="4"/>
<dbReference type="InterPro" id="IPR015421">
    <property type="entry name" value="PyrdxlP-dep_Trfase_major"/>
</dbReference>
<dbReference type="GO" id="GO:0016212">
    <property type="term" value="F:kynurenine-oxoglutarate transaminase activity"/>
    <property type="evidence" value="ECO:0007669"/>
    <property type="project" value="UniProtKB-EC"/>
</dbReference>
<organism evidence="19 20">
    <name type="scientific">Macaca nemestrina</name>
    <name type="common">Pig-tailed macaque</name>
    <dbReference type="NCBI Taxonomy" id="9545"/>
    <lineage>
        <taxon>Eukaryota</taxon>
        <taxon>Metazoa</taxon>
        <taxon>Chordata</taxon>
        <taxon>Craniata</taxon>
        <taxon>Vertebrata</taxon>
        <taxon>Euteleostomi</taxon>
        <taxon>Mammalia</taxon>
        <taxon>Eutheria</taxon>
        <taxon>Euarchontoglires</taxon>
        <taxon>Primates</taxon>
        <taxon>Haplorrhini</taxon>
        <taxon>Catarrhini</taxon>
        <taxon>Cercopithecidae</taxon>
        <taxon>Cercopithecinae</taxon>
        <taxon>Macaca</taxon>
    </lineage>
</organism>
<evidence type="ECO:0000313" key="20">
    <source>
        <dbReference type="Proteomes" id="UP000233120"/>
    </source>
</evidence>
<dbReference type="GO" id="GO:0004069">
    <property type="term" value="F:L-aspartate:2-oxoglutarate aminotransferase activity"/>
    <property type="evidence" value="ECO:0007669"/>
    <property type="project" value="UniProtKB-EC"/>
</dbReference>
<keyword evidence="6" id="KW-0808">Transferase</keyword>
<evidence type="ECO:0000256" key="8">
    <source>
        <dbReference type="ARBA" id="ARBA00037556"/>
    </source>
</evidence>
<dbReference type="Proteomes" id="UP000233120">
    <property type="component" value="Unassembled WGS sequence"/>
</dbReference>
<evidence type="ECO:0000256" key="5">
    <source>
        <dbReference type="ARBA" id="ARBA00022576"/>
    </source>
</evidence>
<dbReference type="Pfam" id="PF00155">
    <property type="entry name" value="Aminotran_1_2"/>
    <property type="match status" value="2"/>
</dbReference>
<comment type="function">
    <text evidence="8">Catalyzes the irreversible transamination of the L-tryptophan metabolite L-kynurenine to form kynurenic acid (KA). As a member of the malate-aspartate shuttle, it has a key role in the intracellular NAD(H) redox balance. Is important for metabolite exchange between mitochondria and cytosol, and for amino acid metabolism. Facilitates cellular uptake of long-chain free fatty acids.</text>
</comment>
<dbReference type="Gene3D" id="3.40.640.10">
    <property type="entry name" value="Type I PLP-dependent aspartate aminotransferase-like (Major domain)"/>
    <property type="match status" value="1"/>
</dbReference>
<dbReference type="GeneTree" id="ENSGT00950000183082"/>
<dbReference type="GO" id="GO:0005739">
    <property type="term" value="C:mitochondrion"/>
    <property type="evidence" value="ECO:0007669"/>
    <property type="project" value="TreeGrafter"/>
</dbReference>
<evidence type="ECO:0000313" key="19">
    <source>
        <dbReference type="Ensembl" id="ENSMNEP00000007539.1"/>
    </source>
</evidence>
<dbReference type="GO" id="GO:0006533">
    <property type="term" value="P:L-aspartate catabolic process"/>
    <property type="evidence" value="ECO:0007669"/>
    <property type="project" value="TreeGrafter"/>
</dbReference>
<dbReference type="InterPro" id="IPR015424">
    <property type="entry name" value="PyrdxlP-dep_Trfase"/>
</dbReference>
<evidence type="ECO:0000256" key="1">
    <source>
        <dbReference type="ARBA" id="ARBA00001933"/>
    </source>
</evidence>
<evidence type="ECO:0000256" key="7">
    <source>
        <dbReference type="ARBA" id="ARBA00022898"/>
    </source>
</evidence>
<dbReference type="SUPFAM" id="SSF53383">
    <property type="entry name" value="PLP-dependent transferases"/>
    <property type="match status" value="1"/>
</dbReference>
<keyword evidence="5" id="KW-0032">Aminotransferase</keyword>
<evidence type="ECO:0000256" key="9">
    <source>
        <dbReference type="ARBA" id="ARBA00040891"/>
    </source>
</evidence>
<evidence type="ECO:0000256" key="3">
    <source>
        <dbReference type="ARBA" id="ARBA00012751"/>
    </source>
</evidence>
<evidence type="ECO:0000256" key="4">
    <source>
        <dbReference type="ARBA" id="ARBA00012753"/>
    </source>
</evidence>
<protein>
    <recommendedName>
        <fullName evidence="9">Aspartate aminotransferase, mitochondrial</fullName>
        <ecNumber evidence="4">2.6.1.1</ecNumber>
        <ecNumber evidence="3">2.6.1.7</ecNumber>
    </recommendedName>
    <alternativeName>
        <fullName evidence="11">Fatty acid-binding protein</fullName>
    </alternativeName>
    <alternativeName>
        <fullName evidence="16">Glutamate oxaloacetate transaminase 2</fullName>
    </alternativeName>
    <alternativeName>
        <fullName evidence="10">Kynurenine aminotransferase 4</fullName>
    </alternativeName>
    <alternativeName>
        <fullName evidence="15">Kynurenine aminotransferase IV</fullName>
    </alternativeName>
    <alternativeName>
        <fullName evidence="14">Kynurenine--oxoglutarate transaminase 4</fullName>
    </alternativeName>
    <alternativeName>
        <fullName evidence="12">Kynurenine--oxoglutarate transaminase IV</fullName>
    </alternativeName>
    <alternativeName>
        <fullName evidence="13">Plasma membrane-associated fatty acid-binding protein</fullName>
    </alternativeName>
</protein>
<evidence type="ECO:0000256" key="10">
    <source>
        <dbReference type="ARBA" id="ARBA00041257"/>
    </source>
</evidence>
<evidence type="ECO:0000256" key="11">
    <source>
        <dbReference type="ARBA" id="ARBA00041432"/>
    </source>
</evidence>
<reference evidence="19" key="2">
    <citation type="submission" date="2025-09" db="UniProtKB">
        <authorList>
            <consortium name="Ensembl"/>
        </authorList>
    </citation>
    <scope>IDENTIFICATION</scope>
</reference>
<dbReference type="InterPro" id="IPR004839">
    <property type="entry name" value="Aminotransferase_I/II_large"/>
</dbReference>